<feature type="region of interest" description="Disordered" evidence="1">
    <location>
        <begin position="203"/>
        <end position="242"/>
    </location>
</feature>
<evidence type="ECO:0000313" key="2">
    <source>
        <dbReference type="EMBL" id="TDL79512.1"/>
    </source>
</evidence>
<feature type="compositionally biased region" description="Basic and acidic residues" evidence="1">
    <location>
        <begin position="51"/>
        <end position="60"/>
    </location>
</feature>
<dbReference type="EMBL" id="SNAA01000009">
    <property type="protein sequence ID" value="TDL79512.1"/>
    <property type="molecule type" value="Genomic_DNA"/>
</dbReference>
<feature type="region of interest" description="Disordered" evidence="1">
    <location>
        <begin position="35"/>
        <end position="60"/>
    </location>
</feature>
<dbReference type="Proteomes" id="UP000295701">
    <property type="component" value="Unassembled WGS sequence"/>
</dbReference>
<gene>
    <name evidence="2" type="ORF">E2L08_09395</name>
</gene>
<protein>
    <submittedName>
        <fullName evidence="2">DUF3305 domain-containing protein</fullName>
    </submittedName>
</protein>
<feature type="compositionally biased region" description="Basic and acidic residues" evidence="1">
    <location>
        <begin position="203"/>
        <end position="225"/>
    </location>
</feature>
<evidence type="ECO:0000256" key="1">
    <source>
        <dbReference type="SAM" id="MobiDB-lite"/>
    </source>
</evidence>
<organism evidence="2 3">
    <name type="scientific">Palleronia sediminis</name>
    <dbReference type="NCBI Taxonomy" id="2547833"/>
    <lineage>
        <taxon>Bacteria</taxon>
        <taxon>Pseudomonadati</taxon>
        <taxon>Pseudomonadota</taxon>
        <taxon>Alphaproteobacteria</taxon>
        <taxon>Rhodobacterales</taxon>
        <taxon>Roseobacteraceae</taxon>
        <taxon>Palleronia</taxon>
    </lineage>
</organism>
<dbReference type="OrthoDB" id="7271084at2"/>
<dbReference type="InterPro" id="IPR021736">
    <property type="entry name" value="DUF3305"/>
</dbReference>
<name>A0A4R6A9L2_9RHOB</name>
<sequence length="242" mass="26872">MASRSTGWVPPQSHRSNVVGIVRLLRWTSPPARWHPEGPARRLGAAAGENKLTRPHDRERTETLPVGVVLRRAPGVTRWAAHSWRAIAVLPGAGPGRWTELRREGEIVDYHAATVPLELFRAETESYLVALNGRPPSVYAILRKPGPGAAARPEVVKVTASAYEAQDYGDNGEDIVEPVPMPPGLEAWIGDFCRAHHKDEAFVKRRRQPHEDRHDEGRGDARVRQPADVYRAPGMLRRGGDE</sequence>
<comment type="caution">
    <text evidence="2">The sequence shown here is derived from an EMBL/GenBank/DDBJ whole genome shotgun (WGS) entry which is preliminary data.</text>
</comment>
<dbReference type="Pfam" id="PF11749">
    <property type="entry name" value="DUF3305"/>
    <property type="match status" value="1"/>
</dbReference>
<evidence type="ECO:0000313" key="3">
    <source>
        <dbReference type="Proteomes" id="UP000295701"/>
    </source>
</evidence>
<accession>A0A4R6A9L2</accession>
<keyword evidence="3" id="KW-1185">Reference proteome</keyword>
<proteinExistence type="predicted"/>
<reference evidence="2 3" key="1">
    <citation type="submission" date="2019-03" db="EMBL/GenBank/DDBJ databases">
        <title>Primorskyibacter sp. SS33 isolated from sediments.</title>
        <authorList>
            <person name="Xunke S."/>
        </authorList>
    </citation>
    <scope>NUCLEOTIDE SEQUENCE [LARGE SCALE GENOMIC DNA]</scope>
    <source>
        <strain evidence="2 3">SS33</strain>
    </source>
</reference>
<dbReference type="AlphaFoldDB" id="A0A4R6A9L2"/>